<organism evidence="2 3">
    <name type="scientific">Pogonomyrmex barbatus</name>
    <name type="common">red harvester ant</name>
    <dbReference type="NCBI Taxonomy" id="144034"/>
    <lineage>
        <taxon>Eukaryota</taxon>
        <taxon>Metazoa</taxon>
        <taxon>Ecdysozoa</taxon>
        <taxon>Arthropoda</taxon>
        <taxon>Hexapoda</taxon>
        <taxon>Insecta</taxon>
        <taxon>Pterygota</taxon>
        <taxon>Neoptera</taxon>
        <taxon>Endopterygota</taxon>
        <taxon>Hymenoptera</taxon>
        <taxon>Apocrita</taxon>
        <taxon>Aculeata</taxon>
        <taxon>Formicoidea</taxon>
        <taxon>Formicidae</taxon>
        <taxon>Myrmicinae</taxon>
        <taxon>Pogonomyrmex</taxon>
    </lineage>
</organism>
<feature type="region of interest" description="Disordered" evidence="1">
    <location>
        <begin position="108"/>
        <end position="138"/>
    </location>
</feature>
<dbReference type="RefSeq" id="XP_025074362.1">
    <property type="nucleotide sequence ID" value="XM_025218577.1"/>
</dbReference>
<proteinExistence type="predicted"/>
<reference evidence="3" key="1">
    <citation type="submission" date="2025-08" db="UniProtKB">
        <authorList>
            <consortium name="RefSeq"/>
        </authorList>
    </citation>
    <scope>IDENTIFICATION</scope>
</reference>
<name>A0A8N1S8B9_9HYME</name>
<dbReference type="AlphaFoldDB" id="A0A8N1S8B9"/>
<gene>
    <name evidence="3" type="primary">LOC112552719</name>
</gene>
<sequence>MTRPLPTLSPPTSQVQFYTPAQNRYQPSTMPLSQAQQQQQQQPTGNQRSRYSVGQALSSANRKPSDKYSSTSGSQTTMLRQSKYKVNGIMQTAATAVANKLADDALGGAGDGPGRLPITPPGTPRTTGHPAAGDQNQLSDTCHQMQALTL</sequence>
<dbReference type="Proteomes" id="UP000504615">
    <property type="component" value="Unplaced"/>
</dbReference>
<protein>
    <submittedName>
        <fullName evidence="3">Uncharacterized protein LOC112552719</fullName>
    </submittedName>
</protein>
<dbReference type="GeneID" id="112552719"/>
<feature type="compositionally biased region" description="Polar residues" evidence="1">
    <location>
        <begin position="14"/>
        <end position="33"/>
    </location>
</feature>
<keyword evidence="2" id="KW-1185">Reference proteome</keyword>
<evidence type="ECO:0000313" key="2">
    <source>
        <dbReference type="Proteomes" id="UP000504615"/>
    </source>
</evidence>
<evidence type="ECO:0000313" key="3">
    <source>
        <dbReference type="RefSeq" id="XP_025074362.1"/>
    </source>
</evidence>
<feature type="compositionally biased region" description="Low complexity" evidence="1">
    <location>
        <begin position="1"/>
        <end position="13"/>
    </location>
</feature>
<evidence type="ECO:0000256" key="1">
    <source>
        <dbReference type="SAM" id="MobiDB-lite"/>
    </source>
</evidence>
<feature type="region of interest" description="Disordered" evidence="1">
    <location>
        <begin position="1"/>
        <end position="80"/>
    </location>
</feature>
<accession>A0A8N1S8B9</accession>
<feature type="compositionally biased region" description="Polar residues" evidence="1">
    <location>
        <begin position="43"/>
        <end position="80"/>
    </location>
</feature>